<keyword evidence="1" id="KW-0732">Signal</keyword>
<evidence type="ECO:0000313" key="3">
    <source>
        <dbReference type="EMBL" id="XDK33662.1"/>
    </source>
</evidence>
<dbReference type="InterPro" id="IPR030678">
    <property type="entry name" value="Peptide/Ni-bd"/>
</dbReference>
<name>A0AB39HNZ0_9BACI</name>
<dbReference type="Gene3D" id="3.40.190.10">
    <property type="entry name" value="Periplasmic binding protein-like II"/>
    <property type="match status" value="1"/>
</dbReference>
<dbReference type="InterPro" id="IPR000914">
    <property type="entry name" value="SBP_5_dom"/>
</dbReference>
<dbReference type="GO" id="GO:0042597">
    <property type="term" value="C:periplasmic space"/>
    <property type="evidence" value="ECO:0007669"/>
    <property type="project" value="UniProtKB-ARBA"/>
</dbReference>
<sequence>MRRKGKVLLFMLVAVMLVIAGCSKGGSGSGGDARNIVIGVVTEPDTIDIHGTSSVGDANGAPYDSLMEYDFDGNLIPNLIEEYEVADDGLSVTFHMRDDAKFHSGEPVTAEAIKQTFERLMDRSPFSTNVGTVENIEVIDDTSFTIEWSEPFAPIFSNLTSQYLAPIDVSVLDEDGDGFEKNPIASGPLMVDEIKRGDSIIYKPFDEYYNWENDEPGFDEVKFRFITDDETRVLEFKRGNVNVLLDVPFQYVEELEEDEEVDIIRVPNYVMNYLGWNNKLPIFQDEKVRQAIALAIDRDAIIQTTFNGEATPIFGPLPPATYGYSEDIENMAKEKYTQDIEQAKQLLSEAGWEAGSGGVVEKDGEKFSVELWVDNDPANQRAAQIIQNQLMEIGIEINISVMESAAIIEMTPQGQHEMLLWSFGWLDADVLNFLLFGDGKSTRLHYEKEEIYSILEEAGMEMDTEKRLAMYEEAQKLLIEQSPWVPLYVKDGINAVRGFDKFEIHPIGNNIVWETIQMSE</sequence>
<reference evidence="3" key="1">
    <citation type="submission" date="2024-07" db="EMBL/GenBank/DDBJ databases">
        <title>Halotolerant mesophilic bacterium Ornithinibacillus sp. 4-3, sp. nov., isolated from soil.</title>
        <authorList>
            <person name="Sidarenka A.V."/>
            <person name="Guliayeva D.E."/>
            <person name="Leanovich S.I."/>
            <person name="Hileuskaya K.S."/>
            <person name="Akhremchuk A.E."/>
            <person name="Sikolenko M.A."/>
            <person name="Valentovich L.N."/>
        </authorList>
    </citation>
    <scope>NUCLEOTIDE SEQUENCE</scope>
    <source>
        <strain evidence="3">4-3</strain>
    </source>
</reference>
<dbReference type="EMBL" id="CP162599">
    <property type="protein sequence ID" value="XDK33662.1"/>
    <property type="molecule type" value="Genomic_DNA"/>
</dbReference>
<dbReference type="GO" id="GO:0015833">
    <property type="term" value="P:peptide transport"/>
    <property type="evidence" value="ECO:0007669"/>
    <property type="project" value="TreeGrafter"/>
</dbReference>
<feature type="chain" id="PRO_5044187508" evidence="1">
    <location>
        <begin position="21"/>
        <end position="520"/>
    </location>
</feature>
<dbReference type="PROSITE" id="PS51257">
    <property type="entry name" value="PROKAR_LIPOPROTEIN"/>
    <property type="match status" value="1"/>
</dbReference>
<dbReference type="RefSeq" id="WP_368654340.1">
    <property type="nucleotide sequence ID" value="NZ_CP162599.1"/>
</dbReference>
<protein>
    <submittedName>
        <fullName evidence="3">ABC transporter substrate-binding protein</fullName>
    </submittedName>
</protein>
<dbReference type="Gene3D" id="3.90.76.10">
    <property type="entry name" value="Dipeptide-binding Protein, Domain 1"/>
    <property type="match status" value="1"/>
</dbReference>
<dbReference type="PIRSF" id="PIRSF002741">
    <property type="entry name" value="MppA"/>
    <property type="match status" value="1"/>
</dbReference>
<dbReference type="Gene3D" id="3.10.105.10">
    <property type="entry name" value="Dipeptide-binding Protein, Domain 3"/>
    <property type="match status" value="1"/>
</dbReference>
<gene>
    <name evidence="3" type="ORF">AB4Y30_04730</name>
</gene>
<evidence type="ECO:0000256" key="1">
    <source>
        <dbReference type="SAM" id="SignalP"/>
    </source>
</evidence>
<proteinExistence type="predicted"/>
<dbReference type="Pfam" id="PF00496">
    <property type="entry name" value="SBP_bac_5"/>
    <property type="match status" value="1"/>
</dbReference>
<evidence type="ECO:0000259" key="2">
    <source>
        <dbReference type="Pfam" id="PF00496"/>
    </source>
</evidence>
<organism evidence="3">
    <name type="scientific">Ornithinibacillus sp. 4-3</name>
    <dbReference type="NCBI Taxonomy" id="3231488"/>
    <lineage>
        <taxon>Bacteria</taxon>
        <taxon>Bacillati</taxon>
        <taxon>Bacillota</taxon>
        <taxon>Bacilli</taxon>
        <taxon>Bacillales</taxon>
        <taxon>Bacillaceae</taxon>
        <taxon>Ornithinibacillus</taxon>
    </lineage>
</organism>
<dbReference type="InterPro" id="IPR039424">
    <property type="entry name" value="SBP_5"/>
</dbReference>
<dbReference type="PANTHER" id="PTHR30290">
    <property type="entry name" value="PERIPLASMIC BINDING COMPONENT OF ABC TRANSPORTER"/>
    <property type="match status" value="1"/>
</dbReference>
<dbReference type="GO" id="GO:0043190">
    <property type="term" value="C:ATP-binding cassette (ABC) transporter complex"/>
    <property type="evidence" value="ECO:0007669"/>
    <property type="project" value="InterPro"/>
</dbReference>
<dbReference type="AlphaFoldDB" id="A0AB39HNZ0"/>
<dbReference type="SUPFAM" id="SSF53850">
    <property type="entry name" value="Periplasmic binding protein-like II"/>
    <property type="match status" value="1"/>
</dbReference>
<dbReference type="CDD" id="cd00995">
    <property type="entry name" value="PBP2_NikA_DppA_OppA_like"/>
    <property type="match status" value="1"/>
</dbReference>
<accession>A0AB39HNZ0</accession>
<dbReference type="GO" id="GO:1904680">
    <property type="term" value="F:peptide transmembrane transporter activity"/>
    <property type="evidence" value="ECO:0007669"/>
    <property type="project" value="TreeGrafter"/>
</dbReference>
<feature type="domain" description="Solute-binding protein family 5" evidence="2">
    <location>
        <begin position="75"/>
        <end position="434"/>
    </location>
</feature>
<feature type="signal peptide" evidence="1">
    <location>
        <begin position="1"/>
        <end position="20"/>
    </location>
</feature>